<organism evidence="2 3">
    <name type="scientific">Entamoeba nuttalli</name>
    <dbReference type="NCBI Taxonomy" id="412467"/>
    <lineage>
        <taxon>Eukaryota</taxon>
        <taxon>Amoebozoa</taxon>
        <taxon>Evosea</taxon>
        <taxon>Archamoebae</taxon>
        <taxon>Mastigamoebida</taxon>
        <taxon>Entamoebidae</taxon>
        <taxon>Entamoeba</taxon>
    </lineage>
</organism>
<proteinExistence type="predicted"/>
<comment type="caution">
    <text evidence="2">The sequence shown here is derived from an EMBL/GenBank/DDBJ whole genome shotgun (WGS) entry which is preliminary data.</text>
</comment>
<dbReference type="EMBL" id="BAAFRS010000297">
    <property type="protein sequence ID" value="GAB1226544.1"/>
    <property type="molecule type" value="Genomic_DNA"/>
</dbReference>
<evidence type="ECO:0000313" key="3">
    <source>
        <dbReference type="Proteomes" id="UP001628156"/>
    </source>
</evidence>
<dbReference type="Proteomes" id="UP001628156">
    <property type="component" value="Unassembled WGS sequence"/>
</dbReference>
<gene>
    <name evidence="2" type="ORF">ENUP19_0297G0045</name>
</gene>
<name>A0ABQ0DUK5_9EUKA</name>
<accession>A0ABQ0DUK5</accession>
<evidence type="ECO:0000256" key="1">
    <source>
        <dbReference type="SAM" id="MobiDB-lite"/>
    </source>
</evidence>
<keyword evidence="3" id="KW-1185">Reference proteome</keyword>
<protein>
    <submittedName>
        <fullName evidence="2">Uncharacterized protein</fullName>
    </submittedName>
</protein>
<feature type="region of interest" description="Disordered" evidence="1">
    <location>
        <begin position="165"/>
        <end position="189"/>
    </location>
</feature>
<reference evidence="2 3" key="1">
    <citation type="journal article" date="2019" name="PLoS Negl. Trop. Dis.">
        <title>Whole genome sequencing of Entamoeba nuttalli reveals mammalian host-related molecular signatures and a novel octapeptide-repeat surface protein.</title>
        <authorList>
            <person name="Tanaka M."/>
            <person name="Makiuchi T."/>
            <person name="Komiyama T."/>
            <person name="Shiina T."/>
            <person name="Osaki K."/>
            <person name="Tachibana H."/>
        </authorList>
    </citation>
    <scope>NUCLEOTIDE SEQUENCE [LARGE SCALE GENOMIC DNA]</scope>
    <source>
        <strain evidence="2 3">P19-061405</strain>
    </source>
</reference>
<sequence length="189" mass="21608">MEEQLPEFSVIQFPGFVKNPNAPFEEKLKPLLDCFGGETVIKNYFQGTTQKLTFSFRPNDKCASTLPVHSEKCKNKLLIRICDKKINVIGIVTKQLSVDSLAPFQVLDRCSLNMLIPAEQSIPSPLEINTVRMTKIEQPNSVDFRTSKEKERIIIETHPYSLPFRKSKVKGKKKQNQTTPNQINEELNE</sequence>
<dbReference type="Gene3D" id="3.30.200.160">
    <property type="entry name" value="TFIIIC, subcomplex tauA, subunit Sfc1, barrel domain"/>
    <property type="match status" value="1"/>
</dbReference>
<feature type="compositionally biased region" description="Polar residues" evidence="1">
    <location>
        <begin position="176"/>
        <end position="189"/>
    </location>
</feature>
<dbReference type="InterPro" id="IPR042536">
    <property type="entry name" value="TFIIIC_tauA_Sfc1"/>
</dbReference>
<evidence type="ECO:0000313" key="2">
    <source>
        <dbReference type="EMBL" id="GAB1226544.1"/>
    </source>
</evidence>
<feature type="compositionally biased region" description="Basic residues" evidence="1">
    <location>
        <begin position="165"/>
        <end position="175"/>
    </location>
</feature>